<feature type="chain" id="PRO_5031316741" evidence="1">
    <location>
        <begin position="21"/>
        <end position="342"/>
    </location>
</feature>
<keyword evidence="2" id="KW-0449">Lipoprotein</keyword>
<keyword evidence="3" id="KW-1185">Reference proteome</keyword>
<evidence type="ECO:0000256" key="1">
    <source>
        <dbReference type="SAM" id="SignalP"/>
    </source>
</evidence>
<dbReference type="InterPro" id="IPR019853">
    <property type="entry name" value="GldB-like"/>
</dbReference>
<dbReference type="Pfam" id="PF25594">
    <property type="entry name" value="GldB_lipo"/>
    <property type="match status" value="1"/>
</dbReference>
<name>A0A7X8SN29_9BACT</name>
<keyword evidence="1" id="KW-0732">Signal</keyword>
<dbReference type="RefSeq" id="WP_168883908.1">
    <property type="nucleotide sequence ID" value="NZ_JABAIL010000005.1"/>
</dbReference>
<accession>A0A7X8SN29</accession>
<organism evidence="2 3">
    <name type="scientific">Flammeovirga agarivorans</name>
    <dbReference type="NCBI Taxonomy" id="2726742"/>
    <lineage>
        <taxon>Bacteria</taxon>
        <taxon>Pseudomonadati</taxon>
        <taxon>Bacteroidota</taxon>
        <taxon>Cytophagia</taxon>
        <taxon>Cytophagales</taxon>
        <taxon>Flammeovirgaceae</taxon>
        <taxon>Flammeovirga</taxon>
    </lineage>
</organism>
<evidence type="ECO:0000313" key="2">
    <source>
        <dbReference type="EMBL" id="NLR93205.1"/>
    </source>
</evidence>
<feature type="signal peptide" evidence="1">
    <location>
        <begin position="1"/>
        <end position="20"/>
    </location>
</feature>
<protein>
    <submittedName>
        <fullName evidence="2">Gliding motility lipoprotein GldB</fullName>
    </submittedName>
</protein>
<sequence>MRTFKLYLLSVLCLMMFTQCDDTENQKEIPDVSNIKVNVEVRRLEQEIFQLKTKDQIVSYLIENPEIEKKYFLQAGLYPNRQILVDAIFDFLSKPENDTLKMDADRVFGDFEGYKKQFESAFKYIKYYYPDFKEPVIYTSVSGFANWGFGGDVLDFGDAIVVGLDYFEGETATYRVPEVPGYILKRYTPEYLVPFTVQMLSNRFNNVNANDRTVLSHMIAWGKAYEFVDDVMPFTPDTVKVGYSLRQLKEVEYNEGFIWGHFVENELLYKSERMTVKRYVDDRPVTSEISGDSPGRLGRWLGWRIVQSYMRSNPEVTLPQLMAEKDARKILQRSKYKPESRK</sequence>
<reference evidence="2 3" key="1">
    <citation type="submission" date="2020-04" db="EMBL/GenBank/DDBJ databases">
        <title>Flammeovirga sp. SR4, a novel species isolated from seawater.</title>
        <authorList>
            <person name="Wang X."/>
        </authorList>
    </citation>
    <scope>NUCLEOTIDE SEQUENCE [LARGE SCALE GENOMIC DNA]</scope>
    <source>
        <strain evidence="2 3">SR4</strain>
    </source>
</reference>
<dbReference type="AlphaFoldDB" id="A0A7X8SN29"/>
<gene>
    <name evidence="2" type="ORF">HGP29_18520</name>
</gene>
<dbReference type="EMBL" id="JABAIL010000005">
    <property type="protein sequence ID" value="NLR93205.1"/>
    <property type="molecule type" value="Genomic_DNA"/>
</dbReference>
<proteinExistence type="predicted"/>
<dbReference type="Proteomes" id="UP000585050">
    <property type="component" value="Unassembled WGS sequence"/>
</dbReference>
<comment type="caution">
    <text evidence="2">The sequence shown here is derived from an EMBL/GenBank/DDBJ whole genome shotgun (WGS) entry which is preliminary data.</text>
</comment>
<evidence type="ECO:0000313" key="3">
    <source>
        <dbReference type="Proteomes" id="UP000585050"/>
    </source>
</evidence>